<evidence type="ECO:0000256" key="10">
    <source>
        <dbReference type="RuleBase" id="RU004155"/>
    </source>
</evidence>
<keyword evidence="5 10" id="KW-0808">Transferase</keyword>
<evidence type="ECO:0000313" key="11">
    <source>
        <dbReference type="EMBL" id="BBI01091.1"/>
    </source>
</evidence>
<dbReference type="InterPro" id="IPR004730">
    <property type="entry name" value="Transaldolase_1"/>
</dbReference>
<organism evidence="11 12">
    <name type="scientific">Buchnera aphidicola</name>
    <name type="common">Nipponaphis monzeni</name>
    <dbReference type="NCBI Taxonomy" id="2495405"/>
    <lineage>
        <taxon>Bacteria</taxon>
        <taxon>Pseudomonadati</taxon>
        <taxon>Pseudomonadota</taxon>
        <taxon>Gammaproteobacteria</taxon>
        <taxon>Enterobacterales</taxon>
        <taxon>Erwiniaceae</taxon>
        <taxon>Buchnera</taxon>
    </lineage>
</organism>
<keyword evidence="6 10" id="KW-0570">Pentose shunt</keyword>
<dbReference type="Gene3D" id="3.20.20.70">
    <property type="entry name" value="Aldolase class I"/>
    <property type="match status" value="1"/>
</dbReference>
<comment type="catalytic activity">
    <reaction evidence="8 10">
        <text>D-sedoheptulose 7-phosphate + D-glyceraldehyde 3-phosphate = D-erythrose 4-phosphate + beta-D-fructose 6-phosphate</text>
        <dbReference type="Rhea" id="RHEA:17053"/>
        <dbReference type="ChEBI" id="CHEBI:16897"/>
        <dbReference type="ChEBI" id="CHEBI:57483"/>
        <dbReference type="ChEBI" id="CHEBI:57634"/>
        <dbReference type="ChEBI" id="CHEBI:59776"/>
        <dbReference type="EC" id="2.2.1.2"/>
    </reaction>
</comment>
<proteinExistence type="inferred from homology"/>
<dbReference type="AlphaFoldDB" id="A0A455T9T8"/>
<dbReference type="InterPro" id="IPR018225">
    <property type="entry name" value="Transaldolase_AS"/>
</dbReference>
<gene>
    <name evidence="11" type="primary">talA</name>
    <name evidence="11" type="ORF">BUCNMO_072</name>
</gene>
<dbReference type="RefSeq" id="WP_158344577.1">
    <property type="nucleotide sequence ID" value="NZ_AP019379.1"/>
</dbReference>
<accession>A0A455T9T8</accession>
<sequence length="316" mass="35953">MNQLNILKQYSTIVADTGDIQSIIKYSPKDATTNPSIILQSIKLDIYKHLITEAINYANKKGGLRRTKIKNASTKILVNIGKEILKNIPGKVSTEVDAKLSFHSEKCIEAAENLIYLYELEGIDRKRVLIKLAATWEGIQAAKILEKKNIKCNLTLLFSFAQAKACADANVFLISPFVGRIYDWYNKQLLINKKSINNDPGVTFVTKVFKYFKKHNYKTIVMAASFRKKEQIIALSGCDYLTISPIFLEQLINANDNFNCNLTTPINFSKPPKPIIKSEFYDLHNKDRMAVDKLSEGIHTFKNDQKKLEEILNKNL</sequence>
<evidence type="ECO:0000256" key="4">
    <source>
        <dbReference type="ARBA" id="ARBA00013151"/>
    </source>
</evidence>
<evidence type="ECO:0000256" key="9">
    <source>
        <dbReference type="NCBIfam" id="TIGR00874"/>
    </source>
</evidence>
<dbReference type="GO" id="GO:0005829">
    <property type="term" value="C:cytosol"/>
    <property type="evidence" value="ECO:0007669"/>
    <property type="project" value="TreeGrafter"/>
</dbReference>
<comment type="similarity">
    <text evidence="3 10">Belongs to the transaldolase family. Type 1 subfamily.</text>
</comment>
<dbReference type="Proteomes" id="UP000317544">
    <property type="component" value="Chromosome"/>
</dbReference>
<dbReference type="PANTHER" id="PTHR10683:SF18">
    <property type="entry name" value="TRANSALDOLASE"/>
    <property type="match status" value="1"/>
</dbReference>
<evidence type="ECO:0000256" key="7">
    <source>
        <dbReference type="ARBA" id="ARBA00023270"/>
    </source>
</evidence>
<evidence type="ECO:0000256" key="6">
    <source>
        <dbReference type="ARBA" id="ARBA00023126"/>
    </source>
</evidence>
<dbReference type="Pfam" id="PF00923">
    <property type="entry name" value="TAL_FSA"/>
    <property type="match status" value="1"/>
</dbReference>
<evidence type="ECO:0000313" key="12">
    <source>
        <dbReference type="Proteomes" id="UP000317544"/>
    </source>
</evidence>
<reference evidence="11 12" key="1">
    <citation type="journal article" date="2019" name="Proc. Natl. Acad. Sci. U.S.A.">
        <title>Exaggeration and cooption of innate immunity for social defense.</title>
        <authorList>
            <person name="Kutsukake M."/>
            <person name="Moriyama M."/>
            <person name="Shigenobu S."/>
            <person name="Meng X.-Y."/>
            <person name="Nikoh N."/>
            <person name="Noda C."/>
            <person name="Kobayashi S."/>
            <person name="Fukatsu T."/>
        </authorList>
    </citation>
    <scope>NUCLEOTIDE SEQUENCE [LARGE SCALE GENOMIC DNA]</scope>
    <source>
        <strain evidence="11 12">Nmo</strain>
    </source>
</reference>
<comment type="pathway">
    <text evidence="2 10">Carbohydrate degradation; pentose phosphate pathway; D-glyceraldehyde 3-phosphate and beta-D-fructose 6-phosphate from D-ribose 5-phosphate and D-xylulose 5-phosphate (non-oxidative stage): step 2/3.</text>
</comment>
<dbReference type="GO" id="GO:0006098">
    <property type="term" value="P:pentose-phosphate shunt"/>
    <property type="evidence" value="ECO:0007669"/>
    <property type="project" value="UniProtKB-UniRule"/>
</dbReference>
<protein>
    <recommendedName>
        <fullName evidence="4 9">Transaldolase</fullName>
        <ecNumber evidence="4 9">2.2.1.2</ecNumber>
    </recommendedName>
</protein>
<evidence type="ECO:0000256" key="2">
    <source>
        <dbReference type="ARBA" id="ARBA00004857"/>
    </source>
</evidence>
<keyword evidence="12" id="KW-1185">Reference proteome</keyword>
<evidence type="ECO:0000256" key="8">
    <source>
        <dbReference type="ARBA" id="ARBA00048810"/>
    </source>
</evidence>
<dbReference type="NCBIfam" id="TIGR00874">
    <property type="entry name" value="talAB"/>
    <property type="match status" value="1"/>
</dbReference>
<dbReference type="SUPFAM" id="SSF51569">
    <property type="entry name" value="Aldolase"/>
    <property type="match status" value="1"/>
</dbReference>
<name>A0A455T9T8_9GAMM</name>
<dbReference type="UniPathway" id="UPA00115">
    <property type="reaction ID" value="UER00414"/>
</dbReference>
<dbReference type="GO" id="GO:0004801">
    <property type="term" value="F:transaldolase activity"/>
    <property type="evidence" value="ECO:0007669"/>
    <property type="project" value="UniProtKB-UniRule"/>
</dbReference>
<dbReference type="EC" id="2.2.1.2" evidence="4 9"/>
<evidence type="ECO:0000256" key="3">
    <source>
        <dbReference type="ARBA" id="ARBA00008012"/>
    </source>
</evidence>
<dbReference type="GO" id="GO:0005975">
    <property type="term" value="P:carbohydrate metabolic process"/>
    <property type="evidence" value="ECO:0007669"/>
    <property type="project" value="InterPro"/>
</dbReference>
<evidence type="ECO:0000256" key="5">
    <source>
        <dbReference type="ARBA" id="ARBA00022679"/>
    </source>
</evidence>
<dbReference type="PANTHER" id="PTHR10683">
    <property type="entry name" value="TRANSALDOLASE"/>
    <property type="match status" value="1"/>
</dbReference>
<comment type="function">
    <text evidence="1 10">Transaldolase is important for the balance of metabolites in the pentose-phosphate pathway.</text>
</comment>
<dbReference type="FunFam" id="3.20.20.70:FF:000131">
    <property type="entry name" value="Transaldolase"/>
    <property type="match status" value="1"/>
</dbReference>
<dbReference type="OrthoDB" id="9809101at2"/>
<dbReference type="InterPro" id="IPR013785">
    <property type="entry name" value="Aldolase_TIM"/>
</dbReference>
<dbReference type="CDD" id="cd00957">
    <property type="entry name" value="Transaldolase_TalAB"/>
    <property type="match status" value="1"/>
</dbReference>
<dbReference type="InterPro" id="IPR001585">
    <property type="entry name" value="TAL/FSA"/>
</dbReference>
<evidence type="ECO:0000256" key="1">
    <source>
        <dbReference type="ARBA" id="ARBA00003518"/>
    </source>
</evidence>
<dbReference type="PROSITE" id="PS01054">
    <property type="entry name" value="TRANSALDOLASE_1"/>
    <property type="match status" value="1"/>
</dbReference>
<dbReference type="EMBL" id="AP019379">
    <property type="protein sequence ID" value="BBI01091.1"/>
    <property type="molecule type" value="Genomic_DNA"/>
</dbReference>
<dbReference type="PROSITE" id="PS00958">
    <property type="entry name" value="TRANSALDOLASE_2"/>
    <property type="match status" value="1"/>
</dbReference>
<dbReference type="NCBIfam" id="NF009001">
    <property type="entry name" value="PRK12346.1"/>
    <property type="match status" value="1"/>
</dbReference>
<keyword evidence="7" id="KW-0704">Schiff base</keyword>